<reference evidence="9" key="1">
    <citation type="journal article" date="2019" name="Int. J. Syst. Evol. Microbiol.">
        <title>The Global Catalogue of Microorganisms (GCM) 10K type strain sequencing project: providing services to taxonomists for standard genome sequencing and annotation.</title>
        <authorList>
            <consortium name="The Broad Institute Genomics Platform"/>
            <consortium name="The Broad Institute Genome Sequencing Center for Infectious Disease"/>
            <person name="Wu L."/>
            <person name="Ma J."/>
        </authorList>
    </citation>
    <scope>NUCLEOTIDE SEQUENCE [LARGE SCALE GENOMIC DNA]</scope>
    <source>
        <strain evidence="9">CGMCC 4.7289</strain>
    </source>
</reference>
<dbReference type="RefSeq" id="WP_253759915.1">
    <property type="nucleotide sequence ID" value="NZ_JAMZDZ010000001.1"/>
</dbReference>
<dbReference type="SUPFAM" id="SSF88659">
    <property type="entry name" value="Sigma3 and sigma4 domains of RNA polymerase sigma factors"/>
    <property type="match status" value="1"/>
</dbReference>
<dbReference type="InterPro" id="IPR014298">
    <property type="entry name" value="BldN-like"/>
</dbReference>
<evidence type="ECO:0000256" key="1">
    <source>
        <dbReference type="ARBA" id="ARBA00010641"/>
    </source>
</evidence>
<evidence type="ECO:0000259" key="7">
    <source>
        <dbReference type="Pfam" id="PF08281"/>
    </source>
</evidence>
<dbReference type="InterPro" id="IPR013249">
    <property type="entry name" value="RNA_pol_sigma70_r4_t2"/>
</dbReference>
<dbReference type="Pfam" id="PF04542">
    <property type="entry name" value="Sigma70_r2"/>
    <property type="match status" value="1"/>
</dbReference>
<dbReference type="PANTHER" id="PTHR43133:SF57">
    <property type="entry name" value="RNA POLYMERASE SIGMA-70 FACTOR"/>
    <property type="match status" value="1"/>
</dbReference>
<keyword evidence="4" id="KW-0804">Transcription</keyword>
<dbReference type="InterPro" id="IPR039425">
    <property type="entry name" value="RNA_pol_sigma-70-like"/>
</dbReference>
<feature type="region of interest" description="Disordered" evidence="5">
    <location>
        <begin position="44"/>
        <end position="134"/>
    </location>
</feature>
<organism evidence="8 9">
    <name type="scientific">Hamadaea flava</name>
    <dbReference type="NCBI Taxonomy" id="1742688"/>
    <lineage>
        <taxon>Bacteria</taxon>
        <taxon>Bacillati</taxon>
        <taxon>Actinomycetota</taxon>
        <taxon>Actinomycetes</taxon>
        <taxon>Micromonosporales</taxon>
        <taxon>Micromonosporaceae</taxon>
        <taxon>Hamadaea</taxon>
    </lineage>
</organism>
<dbReference type="Pfam" id="PF08281">
    <property type="entry name" value="Sigma70_r4_2"/>
    <property type="match status" value="1"/>
</dbReference>
<dbReference type="InterPro" id="IPR013324">
    <property type="entry name" value="RNA_pol_sigma_r3/r4-like"/>
</dbReference>
<keyword evidence="3" id="KW-0731">Sigma factor</keyword>
<dbReference type="InterPro" id="IPR013325">
    <property type="entry name" value="RNA_pol_sigma_r2"/>
</dbReference>
<dbReference type="InterPro" id="IPR007627">
    <property type="entry name" value="RNA_pol_sigma70_r2"/>
</dbReference>
<sequence length="322" mass="34777">MTSSAYYGVSHEVSAARQALTEGLDALRTSLNELLLNPLLSVTSRGEGATVRPRTRTKTGNDSGHHNPAAKTPATKPIGGRVNGRPVAPAQGGAVTVPESETTLLPVLPDQDTQRVDPPGTGQPPVYPSRPDPSDAAAEVWALVERAQAGEAAAFGLIYDRYVDTVFRFIYFRVGNRPLAEDLTSDTFLRALKRIGSFTWQGRDLGAWLVTIARNLVADHFKSGRYRLEVTTGDVLDADREDRGPEGSPEAAVVDHITNVALLTAVKQLNPEQQECIVLRFLQGFSVAETAQAMGKNEGAIKALQYRAVRALARLLPEGFQP</sequence>
<evidence type="ECO:0000256" key="4">
    <source>
        <dbReference type="ARBA" id="ARBA00023163"/>
    </source>
</evidence>
<dbReference type="InterPro" id="IPR036388">
    <property type="entry name" value="WH-like_DNA-bd_sf"/>
</dbReference>
<dbReference type="SUPFAM" id="SSF88946">
    <property type="entry name" value="Sigma2 domain of RNA polymerase sigma factors"/>
    <property type="match status" value="1"/>
</dbReference>
<dbReference type="InterPro" id="IPR014284">
    <property type="entry name" value="RNA_pol_sigma-70_dom"/>
</dbReference>
<evidence type="ECO:0000256" key="3">
    <source>
        <dbReference type="ARBA" id="ARBA00023082"/>
    </source>
</evidence>
<evidence type="ECO:0000259" key="6">
    <source>
        <dbReference type="Pfam" id="PF04542"/>
    </source>
</evidence>
<protein>
    <submittedName>
        <fullName evidence="8">ECF subfamily RNA polymerase sigma factor, BldN family</fullName>
    </submittedName>
</protein>
<dbReference type="NCBIfam" id="TIGR02952">
    <property type="entry name" value="Sig70_famx2"/>
    <property type="match status" value="1"/>
</dbReference>
<dbReference type="NCBIfam" id="TIGR02937">
    <property type="entry name" value="sigma70-ECF"/>
    <property type="match status" value="1"/>
</dbReference>
<dbReference type="Proteomes" id="UP001595816">
    <property type="component" value="Unassembled WGS sequence"/>
</dbReference>
<name>A0ABV8LFQ1_9ACTN</name>
<keyword evidence="9" id="KW-1185">Reference proteome</keyword>
<dbReference type="Gene3D" id="1.10.1740.10">
    <property type="match status" value="1"/>
</dbReference>
<evidence type="ECO:0000256" key="2">
    <source>
        <dbReference type="ARBA" id="ARBA00023015"/>
    </source>
</evidence>
<evidence type="ECO:0000313" key="8">
    <source>
        <dbReference type="EMBL" id="MFC4129722.1"/>
    </source>
</evidence>
<dbReference type="EMBL" id="JBHSAY010000003">
    <property type="protein sequence ID" value="MFC4129722.1"/>
    <property type="molecule type" value="Genomic_DNA"/>
</dbReference>
<proteinExistence type="inferred from homology"/>
<comment type="similarity">
    <text evidence="1">Belongs to the sigma-70 factor family. ECF subfamily.</text>
</comment>
<dbReference type="CDD" id="cd06171">
    <property type="entry name" value="Sigma70_r4"/>
    <property type="match status" value="1"/>
</dbReference>
<dbReference type="PANTHER" id="PTHR43133">
    <property type="entry name" value="RNA POLYMERASE ECF-TYPE SIGMA FACTO"/>
    <property type="match status" value="1"/>
</dbReference>
<feature type="compositionally biased region" description="Pro residues" evidence="5">
    <location>
        <begin position="121"/>
        <end position="131"/>
    </location>
</feature>
<accession>A0ABV8LFQ1</accession>
<evidence type="ECO:0000313" key="9">
    <source>
        <dbReference type="Proteomes" id="UP001595816"/>
    </source>
</evidence>
<evidence type="ECO:0000256" key="5">
    <source>
        <dbReference type="SAM" id="MobiDB-lite"/>
    </source>
</evidence>
<dbReference type="Gene3D" id="1.10.10.10">
    <property type="entry name" value="Winged helix-like DNA-binding domain superfamily/Winged helix DNA-binding domain"/>
    <property type="match status" value="1"/>
</dbReference>
<feature type="domain" description="RNA polymerase sigma-70 region 2" evidence="6">
    <location>
        <begin position="158"/>
        <end position="223"/>
    </location>
</feature>
<feature type="domain" description="RNA polymerase sigma factor 70 region 4 type 2" evidence="7">
    <location>
        <begin position="261"/>
        <end position="312"/>
    </location>
</feature>
<keyword evidence="2" id="KW-0805">Transcription regulation</keyword>
<comment type="caution">
    <text evidence="8">The sequence shown here is derived from an EMBL/GenBank/DDBJ whole genome shotgun (WGS) entry which is preliminary data.</text>
</comment>
<gene>
    <name evidence="8" type="ORF">ACFOZ4_03800</name>
</gene>